<keyword evidence="10" id="KW-1185">Reference proteome</keyword>
<evidence type="ECO:0000259" key="8">
    <source>
        <dbReference type="Pfam" id="PF00482"/>
    </source>
</evidence>
<feature type="region of interest" description="Disordered" evidence="6">
    <location>
        <begin position="28"/>
        <end position="92"/>
    </location>
</feature>
<evidence type="ECO:0000256" key="1">
    <source>
        <dbReference type="ARBA" id="ARBA00004651"/>
    </source>
</evidence>
<feature type="compositionally biased region" description="Basic residues" evidence="6">
    <location>
        <begin position="29"/>
        <end position="40"/>
    </location>
</feature>
<evidence type="ECO:0000256" key="7">
    <source>
        <dbReference type="SAM" id="Phobius"/>
    </source>
</evidence>
<feature type="transmembrane region" description="Helical" evidence="7">
    <location>
        <begin position="212"/>
        <end position="237"/>
    </location>
</feature>
<keyword evidence="4 7" id="KW-1133">Transmembrane helix</keyword>
<gene>
    <name evidence="9" type="ORF">GCM10023081_11550</name>
</gene>
<evidence type="ECO:0000313" key="9">
    <source>
        <dbReference type="EMBL" id="GAA3674823.1"/>
    </source>
</evidence>
<proteinExistence type="predicted"/>
<keyword evidence="5 7" id="KW-0472">Membrane</keyword>
<evidence type="ECO:0000256" key="4">
    <source>
        <dbReference type="ARBA" id="ARBA00022989"/>
    </source>
</evidence>
<dbReference type="Proteomes" id="UP001500752">
    <property type="component" value="Unassembled WGS sequence"/>
</dbReference>
<reference evidence="10" key="1">
    <citation type="journal article" date="2019" name="Int. J. Syst. Evol. Microbiol.">
        <title>The Global Catalogue of Microorganisms (GCM) 10K type strain sequencing project: providing services to taxonomists for standard genome sequencing and annotation.</title>
        <authorList>
            <consortium name="The Broad Institute Genomics Platform"/>
            <consortium name="The Broad Institute Genome Sequencing Center for Infectious Disease"/>
            <person name="Wu L."/>
            <person name="Ma J."/>
        </authorList>
    </citation>
    <scope>NUCLEOTIDE SEQUENCE [LARGE SCALE GENOMIC DNA]</scope>
    <source>
        <strain evidence="10">JCM 30742</strain>
    </source>
</reference>
<evidence type="ECO:0000256" key="6">
    <source>
        <dbReference type="SAM" id="MobiDB-lite"/>
    </source>
</evidence>
<evidence type="ECO:0000313" key="10">
    <source>
        <dbReference type="Proteomes" id="UP001500752"/>
    </source>
</evidence>
<accession>A0ABP7C285</accession>
<feature type="compositionally biased region" description="Low complexity" evidence="6">
    <location>
        <begin position="67"/>
        <end position="78"/>
    </location>
</feature>
<name>A0ABP7C285_9MICC</name>
<dbReference type="EMBL" id="BAABEO010000008">
    <property type="protein sequence ID" value="GAA3674823.1"/>
    <property type="molecule type" value="Genomic_DNA"/>
</dbReference>
<keyword evidence="3 7" id="KW-0812">Transmembrane</keyword>
<comment type="subcellular location">
    <subcellularLocation>
        <location evidence="1">Cell membrane</location>
        <topology evidence="1">Multi-pass membrane protein</topology>
    </subcellularLocation>
</comment>
<evidence type="ECO:0000256" key="3">
    <source>
        <dbReference type="ARBA" id="ARBA00022692"/>
    </source>
</evidence>
<dbReference type="Pfam" id="PF00482">
    <property type="entry name" value="T2SSF"/>
    <property type="match status" value="1"/>
</dbReference>
<feature type="domain" description="Type II secretion system protein GspF" evidence="8">
    <location>
        <begin position="111"/>
        <end position="226"/>
    </location>
</feature>
<comment type="caution">
    <text evidence="9">The sequence shown here is derived from an EMBL/GenBank/DDBJ whole genome shotgun (WGS) entry which is preliminary data.</text>
</comment>
<dbReference type="InterPro" id="IPR018076">
    <property type="entry name" value="T2SS_GspF_dom"/>
</dbReference>
<sequence>MSTVPALAAVVLAAVAAWLAAGPLPAARAPRRGGPIRRNRSGGAGAVAKERRGLGGRSSIAGNRAAGSHTSGTHTSGTLTPETRVGPIPEARNSDATGAAALGEADAALLLELCAALLAAGLPLPRILDELAEQVPGCAPLRRVVRSLELSMSWERAWAGQPPVLRRVGDALAFTHLTGAPSAAVLRSSAALERRSELRRAERRAAELGVRLVVPLGLCALPAFICLGIVPVVISLLPQLG</sequence>
<protein>
    <recommendedName>
        <fullName evidence="8">Type II secretion system protein GspF domain-containing protein</fullName>
    </recommendedName>
</protein>
<organism evidence="9 10">
    <name type="scientific">Arthrobacter ginkgonis</name>
    <dbReference type="NCBI Taxonomy" id="1630594"/>
    <lineage>
        <taxon>Bacteria</taxon>
        <taxon>Bacillati</taxon>
        <taxon>Actinomycetota</taxon>
        <taxon>Actinomycetes</taxon>
        <taxon>Micrococcales</taxon>
        <taxon>Micrococcaceae</taxon>
        <taxon>Arthrobacter</taxon>
    </lineage>
</organism>
<evidence type="ECO:0000256" key="5">
    <source>
        <dbReference type="ARBA" id="ARBA00023136"/>
    </source>
</evidence>
<keyword evidence="2" id="KW-1003">Cell membrane</keyword>
<evidence type="ECO:0000256" key="2">
    <source>
        <dbReference type="ARBA" id="ARBA00022475"/>
    </source>
</evidence>